<dbReference type="SUPFAM" id="SSF57850">
    <property type="entry name" value="RING/U-box"/>
    <property type="match status" value="1"/>
</dbReference>
<dbReference type="InterPro" id="IPR001841">
    <property type="entry name" value="Znf_RING"/>
</dbReference>
<dbReference type="Gene3D" id="3.30.40.10">
    <property type="entry name" value="Zinc/RING finger domain, C3HC4 (zinc finger)"/>
    <property type="match status" value="1"/>
</dbReference>
<dbReference type="CDD" id="cd23823">
    <property type="entry name" value="RWD_GCN2"/>
    <property type="match status" value="1"/>
</dbReference>
<evidence type="ECO:0000256" key="2">
    <source>
        <dbReference type="ARBA" id="ARBA00022833"/>
    </source>
</evidence>
<dbReference type="PROSITE" id="PS50089">
    <property type="entry name" value="ZF_RING_2"/>
    <property type="match status" value="1"/>
</dbReference>
<dbReference type="EMBL" id="KN600487">
    <property type="protein sequence ID" value="KHJ80493.1"/>
    <property type="molecule type" value="Genomic_DNA"/>
</dbReference>
<evidence type="ECO:0000256" key="4">
    <source>
        <dbReference type="SAM" id="MobiDB-lite"/>
    </source>
</evidence>
<dbReference type="PANTHER" id="PTHR13198:SF4">
    <property type="entry name" value="E3 UBIQUITIN-PROTEIN LIGASE RNF25"/>
    <property type="match status" value="1"/>
</dbReference>
<dbReference type="GO" id="GO:0033554">
    <property type="term" value="P:cellular response to stress"/>
    <property type="evidence" value="ECO:0007669"/>
    <property type="project" value="UniProtKB-ARBA"/>
</dbReference>
<evidence type="ECO:0000313" key="8">
    <source>
        <dbReference type="Proteomes" id="UP000053660"/>
    </source>
</evidence>
<dbReference type="Pfam" id="PF13639">
    <property type="entry name" value="zf-RING_2"/>
    <property type="match status" value="1"/>
</dbReference>
<dbReference type="GO" id="GO:0005634">
    <property type="term" value="C:nucleus"/>
    <property type="evidence" value="ECO:0007669"/>
    <property type="project" value="TreeGrafter"/>
</dbReference>
<reference evidence="7 8" key="1">
    <citation type="submission" date="2014-03" db="EMBL/GenBank/DDBJ databases">
        <title>Draft genome of the hookworm Oesophagostomum dentatum.</title>
        <authorList>
            <person name="Mitreva M."/>
        </authorList>
    </citation>
    <scope>NUCLEOTIDE SEQUENCE [LARGE SCALE GENOMIC DNA]</scope>
    <source>
        <strain evidence="7 8">OD-Hann</strain>
    </source>
</reference>
<feature type="compositionally biased region" description="Polar residues" evidence="4">
    <location>
        <begin position="199"/>
        <end position="210"/>
    </location>
</feature>
<feature type="domain" description="RWD" evidence="6">
    <location>
        <begin position="5"/>
        <end position="112"/>
    </location>
</feature>
<protein>
    <submittedName>
        <fullName evidence="7">RWD domain protein</fullName>
    </submittedName>
</protein>
<name>A0A0B1S563_OESDE</name>
<evidence type="ECO:0000259" key="5">
    <source>
        <dbReference type="PROSITE" id="PS50089"/>
    </source>
</evidence>
<proteinExistence type="predicted"/>
<dbReference type="SMART" id="SM00184">
    <property type="entry name" value="RING"/>
    <property type="match status" value="1"/>
</dbReference>
<organism evidence="7 8">
    <name type="scientific">Oesophagostomum dentatum</name>
    <name type="common">Nodular worm</name>
    <dbReference type="NCBI Taxonomy" id="61180"/>
    <lineage>
        <taxon>Eukaryota</taxon>
        <taxon>Metazoa</taxon>
        <taxon>Ecdysozoa</taxon>
        <taxon>Nematoda</taxon>
        <taxon>Chromadorea</taxon>
        <taxon>Rhabditida</taxon>
        <taxon>Rhabditina</taxon>
        <taxon>Rhabditomorpha</taxon>
        <taxon>Strongyloidea</taxon>
        <taxon>Strongylidae</taxon>
        <taxon>Oesophagostomum</taxon>
    </lineage>
</organism>
<dbReference type="InterPro" id="IPR016135">
    <property type="entry name" value="UBQ-conjugating_enzyme/RWD"/>
</dbReference>
<dbReference type="GO" id="GO:0051246">
    <property type="term" value="P:regulation of protein metabolic process"/>
    <property type="evidence" value="ECO:0007669"/>
    <property type="project" value="UniProtKB-ARBA"/>
</dbReference>
<keyword evidence="1 3" id="KW-0479">Metal-binding</keyword>
<dbReference type="SUPFAM" id="SSF54495">
    <property type="entry name" value="UBC-like"/>
    <property type="match status" value="1"/>
</dbReference>
<dbReference type="FunFam" id="3.10.110.10:FF:000050">
    <property type="entry name" value="eIF-2-alpha kinase GCN2"/>
    <property type="match status" value="1"/>
</dbReference>
<dbReference type="Gene3D" id="3.10.110.10">
    <property type="entry name" value="Ubiquitin Conjugating Enzyme"/>
    <property type="match status" value="1"/>
</dbReference>
<dbReference type="GO" id="GO:0016567">
    <property type="term" value="P:protein ubiquitination"/>
    <property type="evidence" value="ECO:0007669"/>
    <property type="project" value="TreeGrafter"/>
</dbReference>
<keyword evidence="1 3" id="KW-0863">Zinc-finger</keyword>
<dbReference type="InterPro" id="IPR006575">
    <property type="entry name" value="RWD_dom"/>
</dbReference>
<sequence length="219" mass="24761">MEAEVEIEALRSIFGDDIVVETDPGRSVTVVRKKVRPNDEEGVSSASIVVEFELRPEYPDVSPRVQLLNPRGISEQSHQQLIEDVRQRLKENIGMPIIFDILQYCGDFILEHQHSSALLCPICLCPMTSASVSATPCDHYAHTECLQLHAEHTRRQLGEKLSLRCPVCREVIEAQVEPILLPAPAQGRRQKSNVEKPENVSSSKMQQNSMGDFDFDWER</sequence>
<feature type="domain" description="RING-type" evidence="5">
    <location>
        <begin position="120"/>
        <end position="169"/>
    </location>
</feature>
<keyword evidence="2" id="KW-0862">Zinc</keyword>
<keyword evidence="8" id="KW-1185">Reference proteome</keyword>
<dbReference type="AlphaFoldDB" id="A0A0B1S563"/>
<gene>
    <name evidence="7" type="ORF">OESDEN_19833</name>
</gene>
<evidence type="ECO:0000259" key="6">
    <source>
        <dbReference type="PROSITE" id="PS50908"/>
    </source>
</evidence>
<dbReference type="GO" id="GO:0008270">
    <property type="term" value="F:zinc ion binding"/>
    <property type="evidence" value="ECO:0007669"/>
    <property type="project" value="UniProtKB-KW"/>
</dbReference>
<dbReference type="InterPro" id="IPR039133">
    <property type="entry name" value="RNF25"/>
</dbReference>
<accession>A0A0B1S563</accession>
<dbReference type="GO" id="GO:0010468">
    <property type="term" value="P:regulation of gene expression"/>
    <property type="evidence" value="ECO:0007669"/>
    <property type="project" value="UniProtKB-ARBA"/>
</dbReference>
<dbReference type="GO" id="GO:0061630">
    <property type="term" value="F:ubiquitin protein ligase activity"/>
    <property type="evidence" value="ECO:0007669"/>
    <property type="project" value="InterPro"/>
</dbReference>
<evidence type="ECO:0000313" key="7">
    <source>
        <dbReference type="EMBL" id="KHJ80493.1"/>
    </source>
</evidence>
<evidence type="ECO:0000256" key="3">
    <source>
        <dbReference type="PROSITE-ProRule" id="PRU00175"/>
    </source>
</evidence>
<evidence type="ECO:0000256" key="1">
    <source>
        <dbReference type="ARBA" id="ARBA00022771"/>
    </source>
</evidence>
<dbReference type="PANTHER" id="PTHR13198">
    <property type="entry name" value="RING FINGER PROTEIN 25"/>
    <property type="match status" value="1"/>
</dbReference>
<dbReference type="InterPro" id="IPR013083">
    <property type="entry name" value="Znf_RING/FYVE/PHD"/>
</dbReference>
<dbReference type="Pfam" id="PF05773">
    <property type="entry name" value="RWD"/>
    <property type="match status" value="1"/>
</dbReference>
<feature type="region of interest" description="Disordered" evidence="4">
    <location>
        <begin position="186"/>
        <end position="219"/>
    </location>
</feature>
<dbReference type="PROSITE" id="PS50908">
    <property type="entry name" value="RWD"/>
    <property type="match status" value="1"/>
</dbReference>
<dbReference type="GO" id="GO:0009893">
    <property type="term" value="P:positive regulation of metabolic process"/>
    <property type="evidence" value="ECO:0007669"/>
    <property type="project" value="UniProtKB-ARBA"/>
</dbReference>
<dbReference type="OrthoDB" id="432311at2759"/>
<dbReference type="SMART" id="SM00591">
    <property type="entry name" value="RWD"/>
    <property type="match status" value="1"/>
</dbReference>
<dbReference type="Proteomes" id="UP000053660">
    <property type="component" value="Unassembled WGS sequence"/>
</dbReference>